<dbReference type="EMBL" id="QBIY01011748">
    <property type="protein sequence ID" value="RXN29640.1"/>
    <property type="molecule type" value="Genomic_DNA"/>
</dbReference>
<sequence>MRLKSRHVPQISINDDLDDVNGEGSAHFSVQFVLETLLIVTLSLPLFKISLPRAPRQREMTRISGCLVRGEGIIVRLAALLTGISELWASGSSRCHGR</sequence>
<organism evidence="1 2">
    <name type="scientific">Labeo rohita</name>
    <name type="common">Indian major carp</name>
    <name type="synonym">Cyprinus rohita</name>
    <dbReference type="NCBI Taxonomy" id="84645"/>
    <lineage>
        <taxon>Eukaryota</taxon>
        <taxon>Metazoa</taxon>
        <taxon>Chordata</taxon>
        <taxon>Craniata</taxon>
        <taxon>Vertebrata</taxon>
        <taxon>Euteleostomi</taxon>
        <taxon>Actinopterygii</taxon>
        <taxon>Neopterygii</taxon>
        <taxon>Teleostei</taxon>
        <taxon>Ostariophysi</taxon>
        <taxon>Cypriniformes</taxon>
        <taxon>Cyprinidae</taxon>
        <taxon>Labeoninae</taxon>
        <taxon>Labeonini</taxon>
        <taxon>Labeo</taxon>
    </lineage>
</organism>
<dbReference type="AlphaFoldDB" id="A0A498N9F2"/>
<accession>A0A498N9F2</accession>
<evidence type="ECO:0000313" key="2">
    <source>
        <dbReference type="Proteomes" id="UP000290572"/>
    </source>
</evidence>
<comment type="caution">
    <text evidence="1">The sequence shown here is derived from an EMBL/GenBank/DDBJ whole genome shotgun (WGS) entry which is preliminary data.</text>
</comment>
<evidence type="ECO:0000313" key="1">
    <source>
        <dbReference type="EMBL" id="RXN29640.1"/>
    </source>
</evidence>
<reference evidence="1 2" key="1">
    <citation type="submission" date="2018-03" db="EMBL/GenBank/DDBJ databases">
        <title>Draft genome sequence of Rohu Carp (Labeo rohita).</title>
        <authorList>
            <person name="Das P."/>
            <person name="Kushwaha B."/>
            <person name="Joshi C.G."/>
            <person name="Kumar D."/>
            <person name="Nagpure N.S."/>
            <person name="Sahoo L."/>
            <person name="Das S.P."/>
            <person name="Bit A."/>
            <person name="Patnaik S."/>
            <person name="Meher P.K."/>
            <person name="Jayasankar P."/>
            <person name="Koringa P.G."/>
            <person name="Patel N.V."/>
            <person name="Hinsu A.T."/>
            <person name="Kumar R."/>
            <person name="Pandey M."/>
            <person name="Agarwal S."/>
            <person name="Srivastava S."/>
            <person name="Singh M."/>
            <person name="Iquebal M.A."/>
            <person name="Jaiswal S."/>
            <person name="Angadi U.B."/>
            <person name="Kumar N."/>
            <person name="Raza M."/>
            <person name="Shah T.M."/>
            <person name="Rai A."/>
            <person name="Jena J.K."/>
        </authorList>
    </citation>
    <scope>NUCLEOTIDE SEQUENCE [LARGE SCALE GENOMIC DNA]</scope>
    <source>
        <strain evidence="1">DASCIFA01</strain>
        <tissue evidence="1">Testis</tissue>
    </source>
</reference>
<keyword evidence="2" id="KW-1185">Reference proteome</keyword>
<name>A0A498N9F2_LABRO</name>
<proteinExistence type="predicted"/>
<protein>
    <submittedName>
        <fullName evidence="1">Uncharacterized protein</fullName>
    </submittedName>
</protein>
<dbReference type="Proteomes" id="UP000290572">
    <property type="component" value="Unassembled WGS sequence"/>
</dbReference>
<gene>
    <name evidence="1" type="ORF">ROHU_018226</name>
</gene>